<name>A0A0N4VA55_ENTVE</name>
<sequence length="101" mass="11556">MFVGTSSDTTTSSWRPEFCQYQVLNRLYATVMPDDQPDSPTAVATFTWCTVDTNQSFAKRIIPCTGRGWKCDADQPTDFQTRIIHTRLGKDGIIFFDLLYF</sequence>
<accession>A0A0N4VA55</accession>
<evidence type="ECO:0000313" key="1">
    <source>
        <dbReference type="EMBL" id="VDD92107.1"/>
    </source>
</evidence>
<reference evidence="1 2" key="2">
    <citation type="submission" date="2018-10" db="EMBL/GenBank/DDBJ databases">
        <authorList>
            <consortium name="Pathogen Informatics"/>
        </authorList>
    </citation>
    <scope>NUCLEOTIDE SEQUENCE [LARGE SCALE GENOMIC DNA]</scope>
</reference>
<proteinExistence type="predicted"/>
<gene>
    <name evidence="1" type="ORF">EVEC_LOCUS6858</name>
</gene>
<dbReference type="AlphaFoldDB" id="A0A0N4VA55"/>
<keyword evidence="2" id="KW-1185">Reference proteome</keyword>
<organism evidence="3">
    <name type="scientific">Enterobius vermicularis</name>
    <name type="common">Human pinworm</name>
    <dbReference type="NCBI Taxonomy" id="51028"/>
    <lineage>
        <taxon>Eukaryota</taxon>
        <taxon>Metazoa</taxon>
        <taxon>Ecdysozoa</taxon>
        <taxon>Nematoda</taxon>
        <taxon>Chromadorea</taxon>
        <taxon>Rhabditida</taxon>
        <taxon>Spirurina</taxon>
        <taxon>Oxyuridomorpha</taxon>
        <taxon>Oxyuroidea</taxon>
        <taxon>Oxyuridae</taxon>
        <taxon>Enterobius</taxon>
    </lineage>
</organism>
<dbReference type="EMBL" id="UXUI01008677">
    <property type="protein sequence ID" value="VDD92107.1"/>
    <property type="molecule type" value="Genomic_DNA"/>
</dbReference>
<protein>
    <submittedName>
        <fullName evidence="3">Secreted protein</fullName>
    </submittedName>
</protein>
<evidence type="ECO:0000313" key="2">
    <source>
        <dbReference type="Proteomes" id="UP000274131"/>
    </source>
</evidence>
<dbReference type="WBParaSite" id="EVEC_0000733701-mRNA-1">
    <property type="protein sequence ID" value="EVEC_0000733701-mRNA-1"/>
    <property type="gene ID" value="EVEC_0000733701"/>
</dbReference>
<evidence type="ECO:0000313" key="3">
    <source>
        <dbReference type="WBParaSite" id="EVEC_0000733701-mRNA-1"/>
    </source>
</evidence>
<dbReference type="Proteomes" id="UP000274131">
    <property type="component" value="Unassembled WGS sequence"/>
</dbReference>
<reference evidence="3" key="1">
    <citation type="submission" date="2017-02" db="UniProtKB">
        <authorList>
            <consortium name="WormBaseParasite"/>
        </authorList>
    </citation>
    <scope>IDENTIFICATION</scope>
</reference>